<dbReference type="EMBL" id="KZ858950">
    <property type="protein sequence ID" value="RDW28701.1"/>
    <property type="molecule type" value="Genomic_DNA"/>
</dbReference>
<evidence type="ECO:0008006" key="3">
    <source>
        <dbReference type="Google" id="ProtNLM"/>
    </source>
</evidence>
<name>A0A371CEI9_YARLL</name>
<dbReference type="Gene3D" id="3.80.10.10">
    <property type="entry name" value="Ribonuclease Inhibitor"/>
    <property type="match status" value="1"/>
</dbReference>
<gene>
    <name evidence="1" type="ORF">B0I71DRAFT_172213</name>
</gene>
<sequence length="398" mass="45040">MYVQLPHEFEKIDTLAAALDALIIRPTNEIDEIGEDAKSQETLVATADSVFLPPEIVDTIFTLLEDPITLDLLLVCKTWYRCGLPFLYKSPELGPLNFKLFVEAVSSNDYFGTYVRELRLDSIIQSGKNSYTAKVLKRCSANLELFVAPQTAFGYAPMVSLRHCKQLRCLDLSLVSEVVDLRLLFLALRQSPELEQLFFPRSSLFCEQYDNVWPPKLWRLGLSGGISDDFIRETRFADTITHLSLRHCPFITVNSFHFLCQYLGPNLKYLEVVYPMPGLRPDALDQVLRHCPNLRHLSVSVDYLTKHIFDDGMFKRADGHFQSHPLEILDIDSSGGLGQAHKLRADDITLAILEDKIPKLRVVRVSSKMSWDAKDEAVSELASILDDTDANGGGMWII</sequence>
<evidence type="ECO:0000313" key="2">
    <source>
        <dbReference type="Proteomes" id="UP000256601"/>
    </source>
</evidence>
<evidence type="ECO:0000313" key="1">
    <source>
        <dbReference type="EMBL" id="RDW28701.1"/>
    </source>
</evidence>
<accession>A0A371CEI9</accession>
<reference evidence="1 2" key="1">
    <citation type="submission" date="2018-07" db="EMBL/GenBank/DDBJ databases">
        <title>Draft Genome Assemblies for Five Robust Yarrowia lipolytica Strains Exhibiting High Lipid Production and Pentose Sugar Utilization and Sugar Alcohol Secretion from Undetoxified Lignocellulosic Biomass Hydrolysates.</title>
        <authorList>
            <consortium name="DOE Joint Genome Institute"/>
            <person name="Walker C."/>
            <person name="Ryu S."/>
            <person name="Na H."/>
            <person name="Zane M."/>
            <person name="LaButti K."/>
            <person name="Lipzen A."/>
            <person name="Haridas S."/>
            <person name="Barry K."/>
            <person name="Grigoriev I.V."/>
            <person name="Quarterman J."/>
            <person name="Slininger P."/>
            <person name="Dien B."/>
            <person name="Trinh C.T."/>
        </authorList>
    </citation>
    <scope>NUCLEOTIDE SEQUENCE [LARGE SCALE GENOMIC DNA]</scope>
    <source>
        <strain evidence="1 2">YB392</strain>
    </source>
</reference>
<dbReference type="SUPFAM" id="SSF52047">
    <property type="entry name" value="RNI-like"/>
    <property type="match status" value="1"/>
</dbReference>
<dbReference type="InterPro" id="IPR032675">
    <property type="entry name" value="LRR_dom_sf"/>
</dbReference>
<dbReference type="AlphaFoldDB" id="A0A371CEI9"/>
<protein>
    <recommendedName>
        <fullName evidence="3">F-box domain-containing protein</fullName>
    </recommendedName>
</protein>
<dbReference type="VEuPathDB" id="FungiDB:YALI0_E15103g"/>
<dbReference type="Proteomes" id="UP000256601">
    <property type="component" value="Unassembled WGS sequence"/>
</dbReference>
<organism evidence="1 2">
    <name type="scientific">Yarrowia lipolytica</name>
    <name type="common">Candida lipolytica</name>
    <dbReference type="NCBI Taxonomy" id="4952"/>
    <lineage>
        <taxon>Eukaryota</taxon>
        <taxon>Fungi</taxon>
        <taxon>Dikarya</taxon>
        <taxon>Ascomycota</taxon>
        <taxon>Saccharomycotina</taxon>
        <taxon>Dipodascomycetes</taxon>
        <taxon>Dipodascales</taxon>
        <taxon>Dipodascales incertae sedis</taxon>
        <taxon>Yarrowia</taxon>
    </lineage>
</organism>
<proteinExistence type="predicted"/>
<dbReference type="VEuPathDB" id="FungiDB:YALI1_E18143g"/>